<accession>A0A1V4SHI1</accession>
<keyword evidence="3 7" id="KW-0210">Decarboxylase</keyword>
<name>A0A1V4SHI1_RUMHU</name>
<dbReference type="InterPro" id="IPR018089">
    <property type="entry name" value="OMPdecase_AS"/>
</dbReference>
<dbReference type="GO" id="GO:0044205">
    <property type="term" value="P:'de novo' UMP biosynthetic process"/>
    <property type="evidence" value="ECO:0007669"/>
    <property type="project" value="UniProtKB-UniRule"/>
</dbReference>
<evidence type="ECO:0000259" key="8">
    <source>
        <dbReference type="SMART" id="SM00934"/>
    </source>
</evidence>
<dbReference type="HAMAP" id="MF_01215">
    <property type="entry name" value="OMPdecase_type2"/>
    <property type="match status" value="1"/>
</dbReference>
<dbReference type="UniPathway" id="UPA00070">
    <property type="reaction ID" value="UER00120"/>
</dbReference>
<dbReference type="InterPro" id="IPR013785">
    <property type="entry name" value="Aldolase_TIM"/>
</dbReference>
<dbReference type="PANTHER" id="PTHR43375:SF1">
    <property type="entry name" value="OROTIDINE 5'-PHOSPHATE DECARBOXYLASE"/>
    <property type="match status" value="1"/>
</dbReference>
<comment type="pathway">
    <text evidence="1 7">Pyrimidine metabolism; UMP biosynthesis via de novo pathway; UMP from orotate: step 2/2.</text>
</comment>
<dbReference type="EC" id="4.1.1.23" evidence="7"/>
<dbReference type="GO" id="GO:0006207">
    <property type="term" value="P:'de novo' pyrimidine nucleobase biosynthetic process"/>
    <property type="evidence" value="ECO:0007669"/>
    <property type="project" value="InterPro"/>
</dbReference>
<keyword evidence="4 7" id="KW-0665">Pyrimidine biosynthesis</keyword>
<dbReference type="NCBIfam" id="TIGR02127">
    <property type="entry name" value="pyrF_sub2"/>
    <property type="match status" value="1"/>
</dbReference>
<comment type="similarity">
    <text evidence="2 7">Belongs to the OMP decarboxylase family. Type 2 subfamily.</text>
</comment>
<evidence type="ECO:0000256" key="6">
    <source>
        <dbReference type="ARBA" id="ARBA00049157"/>
    </source>
</evidence>
<dbReference type="RefSeq" id="WP_080065256.1">
    <property type="nucleotide sequence ID" value="NZ_MZGX01000019.1"/>
</dbReference>
<comment type="caution">
    <text evidence="9">The sequence shown here is derived from an EMBL/GenBank/DDBJ whole genome shotgun (WGS) entry which is preliminary data.</text>
</comment>
<reference evidence="9 10" key="1">
    <citation type="submission" date="2017-03" db="EMBL/GenBank/DDBJ databases">
        <title>Genome sequence of Clostridium hungatei DSM 14427.</title>
        <authorList>
            <person name="Poehlein A."/>
            <person name="Daniel R."/>
        </authorList>
    </citation>
    <scope>NUCLEOTIDE SEQUENCE [LARGE SCALE GENOMIC DNA]</scope>
    <source>
        <strain evidence="9 10">DSM 14427</strain>
    </source>
</reference>
<evidence type="ECO:0000256" key="1">
    <source>
        <dbReference type="ARBA" id="ARBA00004861"/>
    </source>
</evidence>
<proteinExistence type="inferred from homology"/>
<keyword evidence="10" id="KW-1185">Reference proteome</keyword>
<dbReference type="AlphaFoldDB" id="A0A1V4SHI1"/>
<dbReference type="InterPro" id="IPR011060">
    <property type="entry name" value="RibuloseP-bd_barrel"/>
</dbReference>
<dbReference type="STRING" id="48256.CLHUN_28020"/>
<dbReference type="Gene3D" id="3.20.20.70">
    <property type="entry name" value="Aldolase class I"/>
    <property type="match status" value="1"/>
</dbReference>
<dbReference type="InterPro" id="IPR011995">
    <property type="entry name" value="OMPdecase_type-2"/>
</dbReference>
<dbReference type="OrthoDB" id="9808470at2"/>
<evidence type="ECO:0000256" key="5">
    <source>
        <dbReference type="ARBA" id="ARBA00023239"/>
    </source>
</evidence>
<dbReference type="Pfam" id="PF00215">
    <property type="entry name" value="OMPdecase"/>
    <property type="match status" value="1"/>
</dbReference>
<evidence type="ECO:0000256" key="7">
    <source>
        <dbReference type="HAMAP-Rule" id="MF_01215"/>
    </source>
</evidence>
<dbReference type="CDD" id="cd04725">
    <property type="entry name" value="OMP_decarboxylase_like"/>
    <property type="match status" value="1"/>
</dbReference>
<evidence type="ECO:0000313" key="9">
    <source>
        <dbReference type="EMBL" id="OPX43254.1"/>
    </source>
</evidence>
<dbReference type="PANTHER" id="PTHR43375">
    <property type="entry name" value="OROTIDINE 5'-PHOSPHATE DECARBOXYLASE"/>
    <property type="match status" value="1"/>
</dbReference>
<evidence type="ECO:0000256" key="3">
    <source>
        <dbReference type="ARBA" id="ARBA00022793"/>
    </source>
</evidence>
<dbReference type="Proteomes" id="UP000191554">
    <property type="component" value="Unassembled WGS sequence"/>
</dbReference>
<gene>
    <name evidence="7 9" type="primary">pyrF</name>
    <name evidence="9" type="ORF">CLHUN_28020</name>
</gene>
<dbReference type="SUPFAM" id="SSF51366">
    <property type="entry name" value="Ribulose-phoshate binding barrel"/>
    <property type="match status" value="1"/>
</dbReference>
<comment type="catalytic activity">
    <reaction evidence="6 7">
        <text>orotidine 5'-phosphate + H(+) = UMP + CO2</text>
        <dbReference type="Rhea" id="RHEA:11596"/>
        <dbReference type="ChEBI" id="CHEBI:15378"/>
        <dbReference type="ChEBI" id="CHEBI:16526"/>
        <dbReference type="ChEBI" id="CHEBI:57538"/>
        <dbReference type="ChEBI" id="CHEBI:57865"/>
        <dbReference type="EC" id="4.1.1.23"/>
    </reaction>
</comment>
<organism evidence="9 10">
    <name type="scientific">Ruminiclostridium hungatei</name>
    <name type="common">Clostridium hungatei</name>
    <dbReference type="NCBI Taxonomy" id="48256"/>
    <lineage>
        <taxon>Bacteria</taxon>
        <taxon>Bacillati</taxon>
        <taxon>Bacillota</taxon>
        <taxon>Clostridia</taxon>
        <taxon>Eubacteriales</taxon>
        <taxon>Oscillospiraceae</taxon>
        <taxon>Ruminiclostridium</taxon>
    </lineage>
</organism>
<protein>
    <recommendedName>
        <fullName evidence="7">Orotidine 5'-phosphate decarboxylase</fullName>
        <ecNumber evidence="7">4.1.1.23</ecNumber>
    </recommendedName>
    <alternativeName>
        <fullName evidence="7">OMP decarboxylase</fullName>
        <shortName evidence="7">OMPDCase</shortName>
        <shortName evidence="7">OMPdecase</shortName>
    </alternativeName>
</protein>
<evidence type="ECO:0000256" key="2">
    <source>
        <dbReference type="ARBA" id="ARBA00008847"/>
    </source>
</evidence>
<keyword evidence="5 7" id="KW-0456">Lyase</keyword>
<feature type="domain" description="Orotidine 5'-phosphate decarboxylase" evidence="8">
    <location>
        <begin position="16"/>
        <end position="286"/>
    </location>
</feature>
<dbReference type="EMBL" id="MZGX01000019">
    <property type="protein sequence ID" value="OPX43254.1"/>
    <property type="molecule type" value="Genomic_DNA"/>
</dbReference>
<evidence type="ECO:0000313" key="10">
    <source>
        <dbReference type="Proteomes" id="UP000191554"/>
    </source>
</evidence>
<dbReference type="InterPro" id="IPR001754">
    <property type="entry name" value="OMPdeCOase_dom"/>
</dbReference>
<dbReference type="SMART" id="SM00934">
    <property type="entry name" value="OMPdecase"/>
    <property type="match status" value="1"/>
</dbReference>
<feature type="active site" description="Proton donor" evidence="7">
    <location>
        <position position="106"/>
    </location>
</feature>
<dbReference type="PROSITE" id="PS00156">
    <property type="entry name" value="OMPDECASE"/>
    <property type="match status" value="1"/>
</dbReference>
<sequence length="313" mass="34436">MFIDRLIESIKEKNNPTVVGLDPKLEYVPAFIREKAFKEYGVTLKGAAQAILQFNKQLLDAVHDQIPAVKPQLAYYEMYGTEGMIAFDETCKYAKSKGLLVIADGKRNDIGTTAEAYSKAFLGETVLENEIKEKAFDVDALTVSPYLGVDGIKPFIDDCARHQKGIFVLVKTSNKSSGQLQDLVTQDCRSIYEIMASYVNEWGKNVKGQYGYSSVGAVVGATYPNQAKLLRSIMKHAYILVPGYGAQGGTARDCVNSFNPDGLGAIVNASRSVMCAYTSESWKDQYSPEGFADAARAEVIRMKEDLNNALAQR</sequence>
<evidence type="ECO:0000256" key="4">
    <source>
        <dbReference type="ARBA" id="ARBA00022975"/>
    </source>
</evidence>
<dbReference type="GO" id="GO:0004590">
    <property type="term" value="F:orotidine-5'-phosphate decarboxylase activity"/>
    <property type="evidence" value="ECO:0007669"/>
    <property type="project" value="UniProtKB-UniRule"/>
</dbReference>